<accession>A0A319CZS4</accession>
<sequence>MPSPPSTLRQKSTSTTPLPTAHYSLPPIINPTSQFQQYLKFRGTGIPEPPRNCHGIATELPSTPSTTTPPVPVPPTLNHPILSSERSVLWGGAW</sequence>
<organism evidence="2 3">
    <name type="scientific">Aspergillus ellipticus CBS 707.79</name>
    <dbReference type="NCBI Taxonomy" id="1448320"/>
    <lineage>
        <taxon>Eukaryota</taxon>
        <taxon>Fungi</taxon>
        <taxon>Dikarya</taxon>
        <taxon>Ascomycota</taxon>
        <taxon>Pezizomycotina</taxon>
        <taxon>Eurotiomycetes</taxon>
        <taxon>Eurotiomycetidae</taxon>
        <taxon>Eurotiales</taxon>
        <taxon>Aspergillaceae</taxon>
        <taxon>Aspergillus</taxon>
        <taxon>Aspergillus subgen. Circumdati</taxon>
    </lineage>
</organism>
<evidence type="ECO:0000313" key="2">
    <source>
        <dbReference type="EMBL" id="PYH90736.1"/>
    </source>
</evidence>
<feature type="region of interest" description="Disordered" evidence="1">
    <location>
        <begin position="60"/>
        <end position="79"/>
    </location>
</feature>
<gene>
    <name evidence="2" type="ORF">BO71DRAFT_401949</name>
</gene>
<evidence type="ECO:0000313" key="3">
    <source>
        <dbReference type="Proteomes" id="UP000247810"/>
    </source>
</evidence>
<dbReference type="VEuPathDB" id="FungiDB:BO71DRAFT_401949"/>
<dbReference type="AlphaFoldDB" id="A0A319CZS4"/>
<feature type="region of interest" description="Disordered" evidence="1">
    <location>
        <begin position="1"/>
        <end position="26"/>
    </location>
</feature>
<evidence type="ECO:0000256" key="1">
    <source>
        <dbReference type="SAM" id="MobiDB-lite"/>
    </source>
</evidence>
<feature type="compositionally biased region" description="Pro residues" evidence="1">
    <location>
        <begin position="67"/>
        <end position="77"/>
    </location>
</feature>
<dbReference type="Proteomes" id="UP000247810">
    <property type="component" value="Unassembled WGS sequence"/>
</dbReference>
<name>A0A319CZS4_9EURO</name>
<keyword evidence="3" id="KW-1185">Reference proteome</keyword>
<dbReference type="EMBL" id="KZ825969">
    <property type="protein sequence ID" value="PYH90736.1"/>
    <property type="molecule type" value="Genomic_DNA"/>
</dbReference>
<feature type="compositionally biased region" description="Polar residues" evidence="1">
    <location>
        <begin position="1"/>
        <end position="18"/>
    </location>
</feature>
<protein>
    <submittedName>
        <fullName evidence="2">Uncharacterized protein</fullName>
    </submittedName>
</protein>
<reference evidence="2 3" key="1">
    <citation type="submission" date="2018-02" db="EMBL/GenBank/DDBJ databases">
        <title>The genomes of Aspergillus section Nigri reveals drivers in fungal speciation.</title>
        <authorList>
            <consortium name="DOE Joint Genome Institute"/>
            <person name="Vesth T.C."/>
            <person name="Nybo J."/>
            <person name="Theobald S."/>
            <person name="Brandl J."/>
            <person name="Frisvad J.C."/>
            <person name="Nielsen K.F."/>
            <person name="Lyhne E.K."/>
            <person name="Kogle M.E."/>
            <person name="Kuo A."/>
            <person name="Riley R."/>
            <person name="Clum A."/>
            <person name="Nolan M."/>
            <person name="Lipzen A."/>
            <person name="Salamov A."/>
            <person name="Henrissat B."/>
            <person name="Wiebenga A."/>
            <person name="De vries R.P."/>
            <person name="Grigoriev I.V."/>
            <person name="Mortensen U.H."/>
            <person name="Andersen M.R."/>
            <person name="Baker S.E."/>
        </authorList>
    </citation>
    <scope>NUCLEOTIDE SEQUENCE [LARGE SCALE GENOMIC DNA]</scope>
    <source>
        <strain evidence="2 3">CBS 707.79</strain>
    </source>
</reference>
<proteinExistence type="predicted"/>